<feature type="region of interest" description="Disordered" evidence="1">
    <location>
        <begin position="49"/>
        <end position="81"/>
    </location>
</feature>
<evidence type="ECO:0000313" key="2">
    <source>
        <dbReference type="EMBL" id="WXK38963.1"/>
    </source>
</evidence>
<evidence type="ECO:0008006" key="4">
    <source>
        <dbReference type="Google" id="ProtNLM"/>
    </source>
</evidence>
<dbReference type="Proteomes" id="UP001493153">
    <property type="component" value="Chromosome"/>
</dbReference>
<name>A0ABZ2PV39_9BURK</name>
<protein>
    <recommendedName>
        <fullName evidence="4">Transposase</fullName>
    </recommendedName>
</protein>
<organism evidence="2 3">
    <name type="scientific">Mycetohabitans rhizoxinica</name>
    <dbReference type="NCBI Taxonomy" id="412963"/>
    <lineage>
        <taxon>Bacteria</taxon>
        <taxon>Pseudomonadati</taxon>
        <taxon>Pseudomonadota</taxon>
        <taxon>Betaproteobacteria</taxon>
        <taxon>Burkholderiales</taxon>
        <taxon>Burkholderiaceae</taxon>
        <taxon>Mycetohabitans</taxon>
    </lineage>
</organism>
<reference evidence="2 3" key="1">
    <citation type="submission" date="2020-09" db="EMBL/GenBank/DDBJ databases">
        <title>Genome sequences of Mycetohabitans spp.</title>
        <authorList>
            <person name="Carter M.E."/>
            <person name="Carpenter S.C.D."/>
            <person name="Bogdanove A.J."/>
        </authorList>
    </citation>
    <scope>NUCLEOTIDE SEQUENCE [LARGE SCALE GENOMIC DNA]</scope>
    <source>
        <strain evidence="2 3">B12</strain>
    </source>
</reference>
<sequence length="104" mass="11573">MQVVDQQRQQLIDFIARVLAQQTDKRNATRMARHCMLLLDGAIVATQTRGGPAPQWKRGTLPGNGCRQPTRRASSPERAHNVGAATRACRWRRSAVQATLQVTL</sequence>
<dbReference type="Gene3D" id="1.10.357.10">
    <property type="entry name" value="Tetracycline Repressor, domain 2"/>
    <property type="match status" value="1"/>
</dbReference>
<dbReference type="EMBL" id="CP062176">
    <property type="protein sequence ID" value="WXK38963.1"/>
    <property type="molecule type" value="Genomic_DNA"/>
</dbReference>
<dbReference type="RefSeq" id="WP_338911504.1">
    <property type="nucleotide sequence ID" value="NZ_CP062176.1"/>
</dbReference>
<accession>A0ABZ2PV39</accession>
<gene>
    <name evidence="2" type="ORF">IHE29_06575</name>
</gene>
<proteinExistence type="predicted"/>
<evidence type="ECO:0000256" key="1">
    <source>
        <dbReference type="SAM" id="MobiDB-lite"/>
    </source>
</evidence>
<keyword evidence="3" id="KW-1185">Reference proteome</keyword>
<evidence type="ECO:0000313" key="3">
    <source>
        <dbReference type="Proteomes" id="UP001493153"/>
    </source>
</evidence>